<dbReference type="PANTHER" id="PTHR45615:SF80">
    <property type="entry name" value="GRIP DOMAIN-CONTAINING PROTEIN"/>
    <property type="match status" value="1"/>
</dbReference>
<feature type="compositionally biased region" description="Basic and acidic residues" evidence="2">
    <location>
        <begin position="487"/>
        <end position="507"/>
    </location>
</feature>
<evidence type="ECO:0000313" key="4">
    <source>
        <dbReference type="EMBL" id="OLQ00055.1"/>
    </source>
</evidence>
<dbReference type="PRINTS" id="PR00625">
    <property type="entry name" value="JDOMAIN"/>
</dbReference>
<dbReference type="InterPro" id="IPR001623">
    <property type="entry name" value="DnaJ_domain"/>
</dbReference>
<sequence>MERIKQAILWSELPMRELQKVCREHGVNSVARENQKKELMHRLASALWPPPPPEPPKPPPTFNNFGSRDWQRNFKKTNIPPPSLPKNINPKTLLPHFKTLGLAPSASPAEVKKAYRKLALKYHPDVTYRLGGQFWPSRCFAKLHGDLLMLQRSGRQQAAVSLTGAKVEVTSQSTVQIEEAMRWCQALRRAVNRSRGFRDMVCNSPLISPRGASPSPRGASPSPRGASQSPRIHANEGEDRLELLQAQIREKEASIKELGEAQNAAMARADAAADAKQEAEARVKLAEQALRTEQSLREDREKKLEAIRNSQGESEEKSSKYKQEIADLQIELSLQKGEVASLRDQLSVALEERDVQLADAQSRTQAYEGLQEMVAGLEKQLADSQRRKVAAENRFAAEEACRKAAEDRCAGAEKRHVQDEELAESLAAALHEAKQSLMSIEASREVAVDQASAEERAARQRSESLQKALQKEIDSLKESLASAEAKGAEAEARAQDLQKRLASKKVEQAQAPDSPSRKEQAEILARKEVEVRNHELQKRLAASEAKVKKAEQAEEARKEAEARTQEATERLSLLEAEVTELRETALAFKEAEKQFQDSQKKESLKIEAAEAGRAAAEARVAQLQNQVSGLESELARAKAAGSLQEVHLAVKKDVEAHAEDLQNQLSDMEAHLEEVHQVRADKEKAEEKLQSLEERCKAIEEDKASAKAAADEQAQDLQRRLEAANRRLLAEEQCRKAAEERSAAAERRLSEAEKHLESMAMPSPRRPSGEGSPRDEASPKPAPSEASTETYERCDNTAHAESNDASQLHALLAAAELKASEETRARQTAQRQLIQAIKAATAAGAKMKAKELVSRLEHGPTFPDGHSLAPGHLEMPWAMSKYEMRSKDKNLEASKEEASQRFREVAEAYAALNQYLGVEPSPSVLLGRVPMAALAWIPSRLSRSGLRWILLAVAALLALAWERKRRLTRALTAQISVALSSPYARQAVLAAARHLRIPVVDGAACQWTDFAEMDWDAFLSQGPSLQRASSLFVRTSLVRKGMLAHYLAKRRCEGVLPASFVVDVEDEEDLQLLPERFRKWAAAQTTKCDGILVVKAGNANRGEHLHLVSKSEEIASRIRDEVLQQGLVEWVIQPYVMPPLLRRGRKFHVRVHFLLVGCPMCGFSRAWLHERLHVVLAASRRWTDDPTMAAVHLTNHCVQAAQPEYNESEQVLLWGELMEETGLETEAQALLEDMGRSLGQALMAASASPGFTPLPQSFELFGADFVFQDLGTARPKAWLLEVNAGPDLAVFGDARRDEAVCLAEDVLRAAVLPFQDARKDAPYLEAQVCPCRERIGATGFSMEFWASAPSTNSPQAELQRLARRLGTAARWAKALHNHSRVQVRGPQATVAREDAQNSLRSGPEMATSDAQREPTQCWLTKGEYEFEVRGSLRPR</sequence>
<proteinExistence type="predicted"/>
<feature type="compositionally biased region" description="Basic and acidic residues" evidence="2">
    <location>
        <begin position="739"/>
        <end position="757"/>
    </location>
</feature>
<gene>
    <name evidence="4" type="ORF">AK812_SmicGene17313</name>
</gene>
<keyword evidence="1" id="KW-0175">Coiled coil</keyword>
<evidence type="ECO:0000256" key="1">
    <source>
        <dbReference type="SAM" id="Coils"/>
    </source>
</evidence>
<dbReference type="EMBL" id="LSRX01000341">
    <property type="protein sequence ID" value="OLQ00055.1"/>
    <property type="molecule type" value="Genomic_DNA"/>
</dbReference>
<dbReference type="Pfam" id="PF00226">
    <property type="entry name" value="DnaJ"/>
    <property type="match status" value="1"/>
</dbReference>
<feature type="coiled-coil region" evidence="1">
    <location>
        <begin position="325"/>
        <end position="394"/>
    </location>
</feature>
<feature type="compositionally biased region" description="Low complexity" evidence="2">
    <location>
        <begin position="208"/>
        <end position="227"/>
    </location>
</feature>
<dbReference type="Pfam" id="PF03133">
    <property type="entry name" value="TTL"/>
    <property type="match status" value="1"/>
</dbReference>
<feature type="region of interest" description="Disordered" evidence="2">
    <location>
        <begin position="202"/>
        <end position="234"/>
    </location>
</feature>
<reference evidence="4 5" key="1">
    <citation type="submission" date="2016-02" db="EMBL/GenBank/DDBJ databases">
        <title>Genome analysis of coral dinoflagellate symbionts highlights evolutionary adaptations to a symbiotic lifestyle.</title>
        <authorList>
            <person name="Aranda M."/>
            <person name="Li Y."/>
            <person name="Liew Y.J."/>
            <person name="Baumgarten S."/>
            <person name="Simakov O."/>
            <person name="Wilson M."/>
            <person name="Piel J."/>
            <person name="Ashoor H."/>
            <person name="Bougouffa S."/>
            <person name="Bajic V.B."/>
            <person name="Ryu T."/>
            <person name="Ravasi T."/>
            <person name="Bayer T."/>
            <person name="Micklem G."/>
            <person name="Kim H."/>
            <person name="Bhak J."/>
            <person name="Lajeunesse T.C."/>
            <person name="Voolstra C.R."/>
        </authorList>
    </citation>
    <scope>NUCLEOTIDE SEQUENCE [LARGE SCALE GENOMIC DNA]</scope>
    <source>
        <strain evidence="4 5">CCMP2467</strain>
    </source>
</reference>
<feature type="coiled-coil region" evidence="1">
    <location>
        <begin position="234"/>
        <end position="296"/>
    </location>
</feature>
<keyword evidence="5" id="KW-1185">Reference proteome</keyword>
<dbReference type="PROSITE" id="PS50076">
    <property type="entry name" value="DNAJ_2"/>
    <property type="match status" value="1"/>
</dbReference>
<dbReference type="InterPro" id="IPR036869">
    <property type="entry name" value="J_dom_sf"/>
</dbReference>
<dbReference type="Proteomes" id="UP000186817">
    <property type="component" value="Unassembled WGS sequence"/>
</dbReference>
<feature type="region of interest" description="Disordered" evidence="2">
    <location>
        <begin position="1382"/>
        <end position="1414"/>
    </location>
</feature>
<dbReference type="SUPFAM" id="SSF57997">
    <property type="entry name" value="Tropomyosin"/>
    <property type="match status" value="1"/>
</dbReference>
<dbReference type="InterPro" id="IPR004344">
    <property type="entry name" value="TTL/TTLL_fam"/>
</dbReference>
<organism evidence="4 5">
    <name type="scientific">Symbiodinium microadriaticum</name>
    <name type="common">Dinoflagellate</name>
    <name type="synonym">Zooxanthella microadriatica</name>
    <dbReference type="NCBI Taxonomy" id="2951"/>
    <lineage>
        <taxon>Eukaryota</taxon>
        <taxon>Sar</taxon>
        <taxon>Alveolata</taxon>
        <taxon>Dinophyceae</taxon>
        <taxon>Suessiales</taxon>
        <taxon>Symbiodiniaceae</taxon>
        <taxon>Symbiodinium</taxon>
    </lineage>
</organism>
<evidence type="ECO:0000259" key="3">
    <source>
        <dbReference type="PROSITE" id="PS50076"/>
    </source>
</evidence>
<feature type="domain" description="J" evidence="3">
    <location>
        <begin position="95"/>
        <end position="164"/>
    </location>
</feature>
<dbReference type="OrthoDB" id="10250354at2759"/>
<dbReference type="PANTHER" id="PTHR45615">
    <property type="entry name" value="MYOSIN HEAVY CHAIN, NON-MUSCLE"/>
    <property type="match status" value="1"/>
</dbReference>
<feature type="region of interest" description="Disordered" evidence="2">
    <location>
        <begin position="739"/>
        <end position="793"/>
    </location>
</feature>
<dbReference type="PROSITE" id="PS51221">
    <property type="entry name" value="TTL"/>
    <property type="match status" value="1"/>
</dbReference>
<accession>A0A1Q9DXY3</accession>
<protein>
    <recommendedName>
        <fullName evidence="3">J domain-containing protein</fullName>
    </recommendedName>
</protein>
<dbReference type="Gene3D" id="3.30.470.20">
    <property type="entry name" value="ATP-grasp fold, B domain"/>
    <property type="match status" value="1"/>
</dbReference>
<dbReference type="SUPFAM" id="SSF46565">
    <property type="entry name" value="Chaperone J-domain"/>
    <property type="match status" value="1"/>
</dbReference>
<evidence type="ECO:0000256" key="2">
    <source>
        <dbReference type="SAM" id="MobiDB-lite"/>
    </source>
</evidence>
<dbReference type="Gene3D" id="1.10.287.110">
    <property type="entry name" value="DnaJ domain"/>
    <property type="match status" value="1"/>
</dbReference>
<dbReference type="CDD" id="cd06257">
    <property type="entry name" value="DnaJ"/>
    <property type="match status" value="1"/>
</dbReference>
<comment type="caution">
    <text evidence="4">The sequence shown here is derived from an EMBL/GenBank/DDBJ whole genome shotgun (WGS) entry which is preliminary data.</text>
</comment>
<evidence type="ECO:0000313" key="5">
    <source>
        <dbReference type="Proteomes" id="UP000186817"/>
    </source>
</evidence>
<name>A0A1Q9DXY3_SYMMI</name>
<feature type="region of interest" description="Disordered" evidence="2">
    <location>
        <begin position="487"/>
        <end position="521"/>
    </location>
</feature>